<keyword evidence="1" id="KW-0812">Transmembrane</keyword>
<feature type="transmembrane region" description="Helical" evidence="1">
    <location>
        <begin position="95"/>
        <end position="117"/>
    </location>
</feature>
<feature type="transmembrane region" description="Helical" evidence="1">
    <location>
        <begin position="40"/>
        <end position="57"/>
    </location>
</feature>
<dbReference type="InterPro" id="IPR000620">
    <property type="entry name" value="EamA_dom"/>
</dbReference>
<dbReference type="EMBL" id="PVTD01000001">
    <property type="protein sequence ID" value="PRY26162.1"/>
    <property type="molecule type" value="Genomic_DNA"/>
</dbReference>
<accession>A0A2T0RYE8</accession>
<feature type="transmembrane region" description="Helical" evidence="1">
    <location>
        <begin position="69"/>
        <end position="89"/>
    </location>
</feature>
<comment type="caution">
    <text evidence="3">The sequence shown here is derived from an EMBL/GenBank/DDBJ whole genome shotgun (WGS) entry which is preliminary data.</text>
</comment>
<evidence type="ECO:0000313" key="4">
    <source>
        <dbReference type="Proteomes" id="UP000239480"/>
    </source>
</evidence>
<dbReference type="RefSeq" id="WP_106202965.1">
    <property type="nucleotide sequence ID" value="NZ_PVTD01000001.1"/>
</dbReference>
<dbReference type="Pfam" id="PF00892">
    <property type="entry name" value="EamA"/>
    <property type="match status" value="2"/>
</dbReference>
<reference evidence="3 4" key="1">
    <citation type="submission" date="2018-03" db="EMBL/GenBank/DDBJ databases">
        <title>Genomic Encyclopedia of Archaeal and Bacterial Type Strains, Phase II (KMG-II): from individual species to whole genera.</title>
        <authorList>
            <person name="Goeker M."/>
        </authorList>
    </citation>
    <scope>NUCLEOTIDE SEQUENCE [LARGE SCALE GENOMIC DNA]</scope>
    <source>
        <strain evidence="3 4">DSM 29328</strain>
    </source>
</reference>
<dbReference type="SUPFAM" id="SSF103481">
    <property type="entry name" value="Multidrug resistance efflux transporter EmrE"/>
    <property type="match status" value="2"/>
</dbReference>
<protein>
    <submittedName>
        <fullName evidence="3">S-adenosylmethionine uptake transporter</fullName>
    </submittedName>
</protein>
<dbReference type="PANTHER" id="PTHR22911:SF135">
    <property type="entry name" value="BLR4310 PROTEIN"/>
    <property type="match status" value="1"/>
</dbReference>
<name>A0A2T0RYE8_9RHOB</name>
<keyword evidence="4" id="KW-1185">Reference proteome</keyword>
<dbReference type="AlphaFoldDB" id="A0A2T0RYE8"/>
<feature type="transmembrane region" description="Helical" evidence="1">
    <location>
        <begin position="150"/>
        <end position="168"/>
    </location>
</feature>
<keyword evidence="1" id="KW-0472">Membrane</keyword>
<feature type="domain" description="EamA" evidence="2">
    <location>
        <begin position="150"/>
        <end position="278"/>
    </location>
</feature>
<evidence type="ECO:0000313" key="3">
    <source>
        <dbReference type="EMBL" id="PRY26162.1"/>
    </source>
</evidence>
<feature type="transmembrane region" description="Helical" evidence="1">
    <location>
        <begin position="261"/>
        <end position="281"/>
    </location>
</feature>
<evidence type="ECO:0000259" key="2">
    <source>
        <dbReference type="Pfam" id="PF00892"/>
    </source>
</evidence>
<feature type="domain" description="EamA" evidence="2">
    <location>
        <begin position="22"/>
        <end position="139"/>
    </location>
</feature>
<dbReference type="GO" id="GO:0016020">
    <property type="term" value="C:membrane"/>
    <property type="evidence" value="ECO:0007669"/>
    <property type="project" value="InterPro"/>
</dbReference>
<proteinExistence type="predicted"/>
<dbReference type="Proteomes" id="UP000239480">
    <property type="component" value="Unassembled WGS sequence"/>
</dbReference>
<gene>
    <name evidence="3" type="ORF">CLV78_101256</name>
</gene>
<keyword evidence="1" id="KW-1133">Transmembrane helix</keyword>
<evidence type="ECO:0000256" key="1">
    <source>
        <dbReference type="SAM" id="Phobius"/>
    </source>
</evidence>
<feature type="transmembrane region" description="Helical" evidence="1">
    <location>
        <begin position="234"/>
        <end position="255"/>
    </location>
</feature>
<dbReference type="PANTHER" id="PTHR22911">
    <property type="entry name" value="ACYL-MALONYL CONDENSING ENZYME-RELATED"/>
    <property type="match status" value="1"/>
</dbReference>
<organism evidence="3 4">
    <name type="scientific">Aliiruegeria haliotis</name>
    <dbReference type="NCBI Taxonomy" id="1280846"/>
    <lineage>
        <taxon>Bacteria</taxon>
        <taxon>Pseudomonadati</taxon>
        <taxon>Pseudomonadota</taxon>
        <taxon>Alphaproteobacteria</taxon>
        <taxon>Rhodobacterales</taxon>
        <taxon>Roseobacteraceae</taxon>
        <taxon>Aliiruegeria</taxon>
    </lineage>
</organism>
<sequence>MTPRRSNLAGGAWLLADMSLNIWALSIVKAMGLDYPPAQIVFLRALTGLVLIAPWIWRDRARLRGVDDLSLHLLRVALSVTALAASFHAVARVPFALFSAVNFTRPLVIMVLAALLLGETIGPRRWAAAALALLGVLIAINPFNTPPTEGLATLFLAVLAGASATIVLRRLRDTHPLVLMTFYTVGLTLLTAPFAAAGWRPLEMEALLPLLCIGLFAQSAQLCFLRAHHLGEAGFLSVLGYLSLVLSTAVGYLVFGEVPRPGFFLGATLVIGAALWVTTAARRAAA</sequence>
<dbReference type="InterPro" id="IPR037185">
    <property type="entry name" value="EmrE-like"/>
</dbReference>
<feature type="transmembrane region" description="Helical" evidence="1">
    <location>
        <begin position="180"/>
        <end position="200"/>
    </location>
</feature>
<dbReference type="OrthoDB" id="9815809at2"/>
<feature type="transmembrane region" description="Helical" evidence="1">
    <location>
        <begin position="126"/>
        <end position="144"/>
    </location>
</feature>